<keyword evidence="3 5" id="KW-0456">Lyase</keyword>
<dbReference type="NCBIfam" id="NF004283">
    <property type="entry name" value="PRK05692.1"/>
    <property type="match status" value="1"/>
</dbReference>
<feature type="domain" description="Pyruvate carboxyltransferase" evidence="4">
    <location>
        <begin position="7"/>
        <end position="273"/>
    </location>
</feature>
<dbReference type="Gene3D" id="3.20.20.70">
    <property type="entry name" value="Aldolase class I"/>
    <property type="match status" value="1"/>
</dbReference>
<dbReference type="PROSITE" id="PS50991">
    <property type="entry name" value="PYR_CT"/>
    <property type="match status" value="1"/>
</dbReference>
<proteinExistence type="inferred from homology"/>
<dbReference type="InterPro" id="IPR013785">
    <property type="entry name" value="Aldolase_TIM"/>
</dbReference>
<comment type="similarity">
    <text evidence="1">Belongs to the HMG-CoA lyase family.</text>
</comment>
<reference evidence="5" key="1">
    <citation type="submission" date="2022-08" db="EMBL/GenBank/DDBJ databases">
        <title>Alicyclobacillus fastidiosus DSM 17978, complete genome.</title>
        <authorList>
            <person name="Wang Q."/>
            <person name="Cai R."/>
            <person name="Wang Z."/>
        </authorList>
    </citation>
    <scope>NUCLEOTIDE SEQUENCE</scope>
    <source>
        <strain evidence="5">DSM 17978</strain>
    </source>
</reference>
<dbReference type="SUPFAM" id="SSF51569">
    <property type="entry name" value="Aldolase"/>
    <property type="match status" value="1"/>
</dbReference>
<protein>
    <submittedName>
        <fullName evidence="5">Hydroxymethylglutaryl-CoA lyase</fullName>
    </submittedName>
</protein>
<dbReference type="Proteomes" id="UP001164761">
    <property type="component" value="Chromosome"/>
</dbReference>
<keyword evidence="6" id="KW-1185">Reference proteome</keyword>
<dbReference type="RefSeq" id="WP_268007973.1">
    <property type="nucleotide sequence ID" value="NZ_BSUT01000001.1"/>
</dbReference>
<dbReference type="InterPro" id="IPR043594">
    <property type="entry name" value="HMGL"/>
</dbReference>
<dbReference type="PANTHER" id="PTHR42738">
    <property type="entry name" value="HYDROXYMETHYLGLUTARYL-COA LYASE"/>
    <property type="match status" value="1"/>
</dbReference>
<evidence type="ECO:0000256" key="2">
    <source>
        <dbReference type="ARBA" id="ARBA00022723"/>
    </source>
</evidence>
<evidence type="ECO:0000313" key="6">
    <source>
        <dbReference type="Proteomes" id="UP001164761"/>
    </source>
</evidence>
<gene>
    <name evidence="5" type="ORF">NZD89_12225</name>
</gene>
<keyword evidence="2" id="KW-0479">Metal-binding</keyword>
<dbReference type="CDD" id="cd07938">
    <property type="entry name" value="DRE_TIM_HMGL"/>
    <property type="match status" value="1"/>
</dbReference>
<evidence type="ECO:0000256" key="3">
    <source>
        <dbReference type="ARBA" id="ARBA00023239"/>
    </source>
</evidence>
<evidence type="ECO:0000259" key="4">
    <source>
        <dbReference type="PROSITE" id="PS50991"/>
    </source>
</evidence>
<accession>A0ABY6ZNB8</accession>
<evidence type="ECO:0000313" key="5">
    <source>
        <dbReference type="EMBL" id="WAH44073.1"/>
    </source>
</evidence>
<dbReference type="GO" id="GO:0016829">
    <property type="term" value="F:lyase activity"/>
    <property type="evidence" value="ECO:0007669"/>
    <property type="project" value="UniProtKB-KW"/>
</dbReference>
<dbReference type="EMBL" id="CP104067">
    <property type="protein sequence ID" value="WAH44073.1"/>
    <property type="molecule type" value="Genomic_DNA"/>
</dbReference>
<dbReference type="PANTHER" id="PTHR42738:SF7">
    <property type="entry name" value="HYDROXYMETHYLGLUTARYL-COA LYASE"/>
    <property type="match status" value="1"/>
</dbReference>
<sequence length="286" mass="31414">MKFSEKVEVIEVGPRDGLQNEPRPISVEEKKHLIDRLAQVGFKRIESTAFVHPKWVPQMADAEAIAAYCNELGLTHIALTPNERAIDRAISIGVPQIAVFIGASTQFNKRNINRTTDESLEECKVVFEKAKRNNIFVRAYVSMAFSCPFQGHVTFEEVNHVCQAFVKLGADEIDIGDTNGRANPKLVYERFSRLKDLYPEASFVGHFHDTFHLALANVVAAIEAGVNKFDSSVGGLGGCPYSPGATGNVSTERLVYMLNEMGIQTGLDIDVLNAIGTEARALSSTL</sequence>
<dbReference type="InterPro" id="IPR000891">
    <property type="entry name" value="PYR_CT"/>
</dbReference>
<dbReference type="Pfam" id="PF00682">
    <property type="entry name" value="HMGL-like"/>
    <property type="match status" value="1"/>
</dbReference>
<name>A0ABY6ZNB8_9BACL</name>
<evidence type="ECO:0000256" key="1">
    <source>
        <dbReference type="ARBA" id="ARBA00009405"/>
    </source>
</evidence>
<organism evidence="5 6">
    <name type="scientific">Alicyclobacillus fastidiosus</name>
    <dbReference type="NCBI Taxonomy" id="392011"/>
    <lineage>
        <taxon>Bacteria</taxon>
        <taxon>Bacillati</taxon>
        <taxon>Bacillota</taxon>
        <taxon>Bacilli</taxon>
        <taxon>Bacillales</taxon>
        <taxon>Alicyclobacillaceae</taxon>
        <taxon>Alicyclobacillus</taxon>
    </lineage>
</organism>